<evidence type="ECO:0000256" key="15">
    <source>
        <dbReference type="PROSITE-ProRule" id="PRU01379"/>
    </source>
</evidence>
<reference evidence="18 19" key="1">
    <citation type="submission" date="2021-02" db="EMBL/GenBank/DDBJ databases">
        <title>Genome assembly of Pseudopithomyces chartarum.</title>
        <authorList>
            <person name="Jauregui R."/>
            <person name="Singh J."/>
            <person name="Voisey C."/>
        </authorList>
    </citation>
    <scope>NUCLEOTIDE SEQUENCE [LARGE SCALE GENOMIC DNA]</scope>
    <source>
        <strain evidence="18 19">AGR01</strain>
    </source>
</reference>
<dbReference type="Gene3D" id="3.40.630.10">
    <property type="entry name" value="Zn peptidases"/>
    <property type="match status" value="1"/>
</dbReference>
<evidence type="ECO:0000256" key="1">
    <source>
        <dbReference type="ARBA" id="ARBA00001947"/>
    </source>
</evidence>
<feature type="chain" id="PRO_5042988904" description="Peptidase M14 domain-containing protein" evidence="16">
    <location>
        <begin position="17"/>
        <end position="422"/>
    </location>
</feature>
<dbReference type="InterPro" id="IPR057247">
    <property type="entry name" value="CARBOXYPEPT_ZN_2"/>
</dbReference>
<evidence type="ECO:0000313" key="18">
    <source>
        <dbReference type="EMBL" id="KAK3213641.1"/>
    </source>
</evidence>
<proteinExistence type="inferred from homology"/>
<keyword evidence="11" id="KW-0843">Virulence</keyword>
<evidence type="ECO:0000256" key="9">
    <source>
        <dbReference type="ARBA" id="ARBA00022801"/>
    </source>
</evidence>
<evidence type="ECO:0000256" key="10">
    <source>
        <dbReference type="ARBA" id="ARBA00022833"/>
    </source>
</evidence>
<evidence type="ECO:0000256" key="2">
    <source>
        <dbReference type="ARBA" id="ARBA00003091"/>
    </source>
</evidence>
<dbReference type="GO" id="GO:0004181">
    <property type="term" value="F:metallocarboxypeptidase activity"/>
    <property type="evidence" value="ECO:0007669"/>
    <property type="project" value="InterPro"/>
</dbReference>
<keyword evidence="7" id="KW-0479">Metal-binding</keyword>
<evidence type="ECO:0000256" key="3">
    <source>
        <dbReference type="ARBA" id="ARBA00004613"/>
    </source>
</evidence>
<dbReference type="SUPFAM" id="SSF53187">
    <property type="entry name" value="Zn-dependent exopeptidases"/>
    <property type="match status" value="1"/>
</dbReference>
<dbReference type="InterPro" id="IPR000834">
    <property type="entry name" value="Peptidase_M14"/>
</dbReference>
<evidence type="ECO:0000256" key="6">
    <source>
        <dbReference type="ARBA" id="ARBA00022670"/>
    </source>
</evidence>
<protein>
    <recommendedName>
        <fullName evidence="17">Peptidase M14 domain-containing protein</fullName>
    </recommendedName>
</protein>
<keyword evidence="14" id="KW-1015">Disulfide bond</keyword>
<evidence type="ECO:0000259" key="17">
    <source>
        <dbReference type="PROSITE" id="PS52035"/>
    </source>
</evidence>
<evidence type="ECO:0000256" key="12">
    <source>
        <dbReference type="ARBA" id="ARBA00023049"/>
    </source>
</evidence>
<evidence type="ECO:0000256" key="11">
    <source>
        <dbReference type="ARBA" id="ARBA00023026"/>
    </source>
</evidence>
<keyword evidence="19" id="KW-1185">Reference proteome</keyword>
<keyword evidence="6" id="KW-0645">Protease</keyword>
<dbReference type="PANTHER" id="PTHR11705:SF143">
    <property type="entry name" value="SLL0236 PROTEIN"/>
    <property type="match status" value="1"/>
</dbReference>
<name>A0AAN6M3W4_9PLEO</name>
<comment type="subcellular location">
    <subcellularLocation>
        <location evidence="3">Secreted</location>
    </subcellularLocation>
</comment>
<evidence type="ECO:0000313" key="19">
    <source>
        <dbReference type="Proteomes" id="UP001280581"/>
    </source>
</evidence>
<dbReference type="Gene3D" id="3.30.70.340">
    <property type="entry name" value="Metallocarboxypeptidase-like"/>
    <property type="match status" value="1"/>
</dbReference>
<feature type="domain" description="Peptidase M14" evidence="17">
    <location>
        <begin position="122"/>
        <end position="421"/>
    </location>
</feature>
<dbReference type="GO" id="GO:0005576">
    <property type="term" value="C:extracellular region"/>
    <property type="evidence" value="ECO:0007669"/>
    <property type="project" value="UniProtKB-SubCell"/>
</dbReference>
<accession>A0AAN6M3W4</accession>
<dbReference type="SUPFAM" id="SSF54897">
    <property type="entry name" value="Protease propeptides/inhibitors"/>
    <property type="match status" value="1"/>
</dbReference>
<evidence type="ECO:0000256" key="4">
    <source>
        <dbReference type="ARBA" id="ARBA00005988"/>
    </source>
</evidence>
<comment type="cofactor">
    <cofactor evidence="1">
        <name>Zn(2+)</name>
        <dbReference type="ChEBI" id="CHEBI:29105"/>
    </cofactor>
</comment>
<dbReference type="PROSITE" id="PS52035">
    <property type="entry name" value="PEPTIDASE_M14"/>
    <property type="match status" value="1"/>
</dbReference>
<sequence>MKFLAISLATLGLASAAAVDSKVSYDGWKVYRVTVGDNKAKLSSVMNKLQLSTWKGKVATSTVVDVPVPAAHTLEFEAAIQGYSTLLMHEDLGASIAGEEVFETYASDFTTAAAPNATWFNAYHTIAEHTQWLKDLAAAYPNNAEIISAGKSLNGRDITGIHIWGSGGKGSQKGVVWHGTVHAREWITTMTVEYAAYQLLTSTNADDASYKNKYDFYIFPIVNPDGFAYTQTNDRMWRKNRKTISTSSCVGTDINRNWPNHWSQANGASTNPCAEDYKGQASGDTVENKALKAQLDGIAAGKGVQLYMDIHSYSQLWMYPYGYTCSGTLPNAASYASLAKGAVAALKAVHGTTFTAGPICSTIYQVSGSSVDYALENAGVKYSMTVELRDTGANGFVLPAAQIKPSGEETWAGLAYLLKNMT</sequence>
<evidence type="ECO:0000256" key="5">
    <source>
        <dbReference type="ARBA" id="ARBA00022525"/>
    </source>
</evidence>
<keyword evidence="13" id="KW-0865">Zymogen</keyword>
<dbReference type="PRINTS" id="PR00765">
    <property type="entry name" value="CRBOXYPTASEA"/>
</dbReference>
<gene>
    <name evidence="18" type="ORF">GRF29_28g557598</name>
</gene>
<keyword evidence="9" id="KW-0378">Hydrolase</keyword>
<dbReference type="InterPro" id="IPR036990">
    <property type="entry name" value="M14A-like_propep"/>
</dbReference>
<keyword evidence="10" id="KW-0862">Zinc</keyword>
<keyword evidence="5" id="KW-0964">Secreted</keyword>
<keyword evidence="8 16" id="KW-0732">Signal</keyword>
<comment type="caution">
    <text evidence="18">The sequence shown here is derived from an EMBL/GenBank/DDBJ whole genome shotgun (WGS) entry which is preliminary data.</text>
</comment>
<feature type="signal peptide" evidence="16">
    <location>
        <begin position="1"/>
        <end position="16"/>
    </location>
</feature>
<dbReference type="GO" id="GO:0006508">
    <property type="term" value="P:proteolysis"/>
    <property type="evidence" value="ECO:0007669"/>
    <property type="project" value="UniProtKB-KW"/>
</dbReference>
<evidence type="ECO:0000256" key="7">
    <source>
        <dbReference type="ARBA" id="ARBA00022723"/>
    </source>
</evidence>
<dbReference type="PANTHER" id="PTHR11705">
    <property type="entry name" value="PROTEASE FAMILY M14 CARBOXYPEPTIDASE A,B"/>
    <property type="match status" value="1"/>
</dbReference>
<keyword evidence="12" id="KW-0482">Metalloprotease</keyword>
<dbReference type="AlphaFoldDB" id="A0AAN6M3W4"/>
<dbReference type="PROSITE" id="PS00133">
    <property type="entry name" value="CARBOXYPEPT_ZN_2"/>
    <property type="match status" value="1"/>
</dbReference>
<comment type="function">
    <text evidence="2">Extracellular metalloprotease that contributes to pathogenicity.</text>
</comment>
<comment type="similarity">
    <text evidence="4 15">Belongs to the peptidase M14 family.</text>
</comment>
<dbReference type="SMART" id="SM00631">
    <property type="entry name" value="Zn_pept"/>
    <property type="match status" value="1"/>
</dbReference>
<evidence type="ECO:0000256" key="13">
    <source>
        <dbReference type="ARBA" id="ARBA00023145"/>
    </source>
</evidence>
<dbReference type="EMBL" id="WVTA01000004">
    <property type="protein sequence ID" value="KAK3213641.1"/>
    <property type="molecule type" value="Genomic_DNA"/>
</dbReference>
<dbReference type="CDD" id="cd03860">
    <property type="entry name" value="M14_CP_A-B_like"/>
    <property type="match status" value="1"/>
</dbReference>
<evidence type="ECO:0000256" key="14">
    <source>
        <dbReference type="ARBA" id="ARBA00023157"/>
    </source>
</evidence>
<feature type="active site" description="Proton donor/acceptor" evidence="15">
    <location>
        <position position="387"/>
    </location>
</feature>
<dbReference type="FunFam" id="3.40.630.10:FF:000165">
    <property type="entry name" value="Glucan 1,4-alpha-glucosidase, putative"/>
    <property type="match status" value="1"/>
</dbReference>
<dbReference type="Proteomes" id="UP001280581">
    <property type="component" value="Unassembled WGS sequence"/>
</dbReference>
<organism evidence="18 19">
    <name type="scientific">Pseudopithomyces chartarum</name>
    <dbReference type="NCBI Taxonomy" id="1892770"/>
    <lineage>
        <taxon>Eukaryota</taxon>
        <taxon>Fungi</taxon>
        <taxon>Dikarya</taxon>
        <taxon>Ascomycota</taxon>
        <taxon>Pezizomycotina</taxon>
        <taxon>Dothideomycetes</taxon>
        <taxon>Pleosporomycetidae</taxon>
        <taxon>Pleosporales</taxon>
        <taxon>Massarineae</taxon>
        <taxon>Didymosphaeriaceae</taxon>
        <taxon>Pseudopithomyces</taxon>
    </lineage>
</organism>
<evidence type="ECO:0000256" key="16">
    <source>
        <dbReference type="SAM" id="SignalP"/>
    </source>
</evidence>
<dbReference type="Pfam" id="PF00246">
    <property type="entry name" value="Peptidase_M14"/>
    <property type="match status" value="1"/>
</dbReference>
<dbReference type="GO" id="GO:0008270">
    <property type="term" value="F:zinc ion binding"/>
    <property type="evidence" value="ECO:0007669"/>
    <property type="project" value="InterPro"/>
</dbReference>
<evidence type="ECO:0000256" key="8">
    <source>
        <dbReference type="ARBA" id="ARBA00022729"/>
    </source>
</evidence>